<proteinExistence type="predicted"/>
<dbReference type="SUPFAM" id="SSF81606">
    <property type="entry name" value="PP2C-like"/>
    <property type="match status" value="1"/>
</dbReference>
<reference evidence="2 3" key="1">
    <citation type="submission" date="2020-07" db="EMBL/GenBank/DDBJ databases">
        <title>Genomic Encyclopedia of Type Strains, Phase IV (KMG-V): Genome sequencing to study the core and pangenomes of soil and plant-associated prokaryotes.</title>
        <authorList>
            <person name="Whitman W."/>
        </authorList>
    </citation>
    <scope>NUCLEOTIDE SEQUENCE [LARGE SCALE GENOMIC DNA]</scope>
    <source>
        <strain evidence="2 3">X4EP2</strain>
    </source>
</reference>
<gene>
    <name evidence="2" type="ORF">HDF17_000967</name>
</gene>
<keyword evidence="3" id="KW-1185">Reference proteome</keyword>
<dbReference type="SMART" id="SM00331">
    <property type="entry name" value="PP2C_SIG"/>
    <property type="match status" value="1"/>
</dbReference>
<keyword evidence="2" id="KW-0378">Hydrolase</keyword>
<dbReference type="PANTHER" id="PTHR47992">
    <property type="entry name" value="PROTEIN PHOSPHATASE"/>
    <property type="match status" value="1"/>
</dbReference>
<dbReference type="InterPro" id="IPR036457">
    <property type="entry name" value="PPM-type-like_dom_sf"/>
</dbReference>
<accession>A0A7Y9PEZ0</accession>
<dbReference type="Gene3D" id="3.60.40.10">
    <property type="entry name" value="PPM-type phosphatase domain"/>
    <property type="match status" value="1"/>
</dbReference>
<organism evidence="2 3">
    <name type="scientific">Granulicella arctica</name>
    <dbReference type="NCBI Taxonomy" id="940613"/>
    <lineage>
        <taxon>Bacteria</taxon>
        <taxon>Pseudomonadati</taxon>
        <taxon>Acidobacteriota</taxon>
        <taxon>Terriglobia</taxon>
        <taxon>Terriglobales</taxon>
        <taxon>Acidobacteriaceae</taxon>
        <taxon>Granulicella</taxon>
    </lineage>
</organism>
<dbReference type="EMBL" id="JACCCW010000001">
    <property type="protein sequence ID" value="NYF78680.1"/>
    <property type="molecule type" value="Genomic_DNA"/>
</dbReference>
<dbReference type="EC" id="3.1.3.16" evidence="2"/>
<name>A0A7Y9PEZ0_9BACT</name>
<evidence type="ECO:0000313" key="2">
    <source>
        <dbReference type="EMBL" id="NYF78680.1"/>
    </source>
</evidence>
<evidence type="ECO:0000259" key="1">
    <source>
        <dbReference type="PROSITE" id="PS51746"/>
    </source>
</evidence>
<dbReference type="RefSeq" id="WP_179488303.1">
    <property type="nucleotide sequence ID" value="NZ_JACCCW010000001.1"/>
</dbReference>
<dbReference type="Proteomes" id="UP000589520">
    <property type="component" value="Unassembled WGS sequence"/>
</dbReference>
<dbReference type="Pfam" id="PF00481">
    <property type="entry name" value="PP2C"/>
    <property type="match status" value="1"/>
</dbReference>
<dbReference type="InterPro" id="IPR015655">
    <property type="entry name" value="PP2C"/>
</dbReference>
<dbReference type="GO" id="GO:0004722">
    <property type="term" value="F:protein serine/threonine phosphatase activity"/>
    <property type="evidence" value="ECO:0007669"/>
    <property type="project" value="UniProtKB-EC"/>
</dbReference>
<protein>
    <submittedName>
        <fullName evidence="2">Protein phosphatase</fullName>
        <ecNumber evidence="2">3.1.3.16</ecNumber>
    </submittedName>
</protein>
<dbReference type="InterPro" id="IPR001932">
    <property type="entry name" value="PPM-type_phosphatase-like_dom"/>
</dbReference>
<comment type="caution">
    <text evidence="2">The sequence shown here is derived from an EMBL/GenBank/DDBJ whole genome shotgun (WGS) entry which is preliminary data.</text>
</comment>
<dbReference type="AlphaFoldDB" id="A0A7Y9PEZ0"/>
<dbReference type="SMART" id="SM00332">
    <property type="entry name" value="PP2Cc"/>
    <property type="match status" value="1"/>
</dbReference>
<feature type="domain" description="PPM-type phosphatase" evidence="1">
    <location>
        <begin position="6"/>
        <end position="240"/>
    </location>
</feature>
<dbReference type="CDD" id="cd00143">
    <property type="entry name" value="PP2Cc"/>
    <property type="match status" value="1"/>
</dbReference>
<evidence type="ECO:0000313" key="3">
    <source>
        <dbReference type="Proteomes" id="UP000589520"/>
    </source>
</evidence>
<dbReference type="PROSITE" id="PS51746">
    <property type="entry name" value="PPM_2"/>
    <property type="match status" value="1"/>
</dbReference>
<sequence length="241" mass="25888">MQIRIQAAAESNIGQVRQTNEDAFGFDLDLGLFVVCDGVGGSQAGEVASRLAVDSLLDTFARQASENIGGDLLHRAIQRVNRVLHDAARAEPAYEGMSTTVVAAYFDGQRMTVVHVGDSRAYLMRDLSLHRLTEDHSLLTEHMRSGRGQMSDAEAARLESVLTQALGAGQFVVPVVTTVRVAIGDCFLLATDGLTRTLSHSEMQSHLIASVSPEHACRQLINAANRAGGGDNITCMIVQID</sequence>